<keyword evidence="1" id="KW-0540">Nuclease</keyword>
<gene>
    <name evidence="5" type="ORF">EDD61_1356</name>
</gene>
<dbReference type="InterPro" id="IPR011337">
    <property type="entry name" value="DNA_rep_MutH/RE_typeII_Sau3AI"/>
</dbReference>
<dbReference type="CDD" id="cd22356">
    <property type="entry name" value="Sau3AI_N-like"/>
    <property type="match status" value="1"/>
</dbReference>
<dbReference type="SMART" id="SM00927">
    <property type="entry name" value="MutH"/>
    <property type="match status" value="1"/>
</dbReference>
<keyword evidence="3" id="KW-0378">Hydrolase</keyword>
<dbReference type="GO" id="GO:0003677">
    <property type="term" value="F:DNA binding"/>
    <property type="evidence" value="ECO:0007669"/>
    <property type="project" value="InterPro"/>
</dbReference>
<dbReference type="Pfam" id="PF02976">
    <property type="entry name" value="MutH"/>
    <property type="match status" value="1"/>
</dbReference>
<evidence type="ECO:0000313" key="5">
    <source>
        <dbReference type="EMBL" id="TCU52315.1"/>
    </source>
</evidence>
<accession>A0A4V2VII5</accession>
<evidence type="ECO:0000313" key="6">
    <source>
        <dbReference type="Proteomes" id="UP000295773"/>
    </source>
</evidence>
<name>A0A4V2VII5_9FIRM</name>
<evidence type="ECO:0000259" key="4">
    <source>
        <dbReference type="SMART" id="SM00927"/>
    </source>
</evidence>
<dbReference type="Proteomes" id="UP000295773">
    <property type="component" value="Unassembled WGS sequence"/>
</dbReference>
<dbReference type="CDD" id="cd22355">
    <property type="entry name" value="Sau3AI_C"/>
    <property type="match status" value="1"/>
</dbReference>
<dbReference type="AlphaFoldDB" id="A0A4V2VII5"/>
<dbReference type="EMBL" id="SMBP01000035">
    <property type="protein sequence ID" value="TCU52315.1"/>
    <property type="molecule type" value="Genomic_DNA"/>
</dbReference>
<dbReference type="NCBIfam" id="NF040973">
    <property type="entry name" value="restrict_Sau3AI"/>
    <property type="match status" value="1"/>
</dbReference>
<proteinExistence type="predicted"/>
<dbReference type="InterPro" id="IPR037057">
    <property type="entry name" value="DNA_rep_MutH/T2_RE_sf"/>
</dbReference>
<keyword evidence="2" id="KW-0255">Endonuclease</keyword>
<dbReference type="GO" id="GO:0004519">
    <property type="term" value="F:endonuclease activity"/>
    <property type="evidence" value="ECO:0007669"/>
    <property type="project" value="UniProtKB-KW"/>
</dbReference>
<dbReference type="InterPro" id="IPR011335">
    <property type="entry name" value="Restrct_endonuc-II-like"/>
</dbReference>
<protein>
    <submittedName>
        <fullName evidence="5">DNA mismatch repair protein MutH</fullName>
    </submittedName>
</protein>
<sequence>MQLFDYDDSNIKSVYSYAKKLEGMTFNDILEEYERSPIKKYGAKLYDIDCSTNINESPTVYGEGNKNLSLNSKSKGQLGNFIEKYYFGYEPNGKQEADLSKIGVEIKQMPIDMNKKGEYHAGERLSITNISYKEPVEDDFYKSHVWEKIRCILLIQYLRDKSIDRLDYVIKFVNFFSPPKEDLKIIMEDYRQINEKIKQGKADELSEGDTLYLGACTKGATAEKSKKPQYYGDHTLARKRNFCFKISYMNYVLRNYILKESVPCESIVKSEINENFIDYVIGLIERHIGKTDKELCCMYNRPYNNNKAQWKDLSFRMLGIKSNQAAEFEKANIVVKTIRIEENGIIKENMSFAPFKFRDLLEERWENSQVFNFFESTQYLFVNFKKQGDSYTLIGAQLWHMPYKDLNEVVYKEWDNYRKIIKNGIIFKKEFKKNGKIEIKNNLPGMKDTEIIHIRPHAQHAAYKLKDGFIEGNIKRDADELPNGEWMTKQSFWLNRDYVLKQLKSK</sequence>
<dbReference type="GO" id="GO:0016787">
    <property type="term" value="F:hydrolase activity"/>
    <property type="evidence" value="ECO:0007669"/>
    <property type="project" value="UniProtKB-KW"/>
</dbReference>
<dbReference type="RefSeq" id="WP_132225817.1">
    <property type="nucleotide sequence ID" value="NZ_JANKBG010000036.1"/>
</dbReference>
<feature type="domain" description="DNA mismatch repair MutH/Type II restriction enzyme Sau3AI" evidence="4">
    <location>
        <begin position="89"/>
        <end position="189"/>
    </location>
</feature>
<evidence type="ECO:0000256" key="2">
    <source>
        <dbReference type="ARBA" id="ARBA00022759"/>
    </source>
</evidence>
<evidence type="ECO:0000256" key="1">
    <source>
        <dbReference type="ARBA" id="ARBA00022722"/>
    </source>
</evidence>
<comment type="caution">
    <text evidence="5">The sequence shown here is derived from an EMBL/GenBank/DDBJ whole genome shotgun (WGS) entry which is preliminary data.</text>
</comment>
<dbReference type="Gene3D" id="3.40.600.10">
    <property type="entry name" value="DNA mismatch repair MutH/Restriction endonuclease, type II"/>
    <property type="match status" value="2"/>
</dbReference>
<organism evidence="5 6">
    <name type="scientific">Longicatena caecimuris</name>
    <dbReference type="NCBI Taxonomy" id="1796635"/>
    <lineage>
        <taxon>Bacteria</taxon>
        <taxon>Bacillati</taxon>
        <taxon>Bacillota</taxon>
        <taxon>Erysipelotrichia</taxon>
        <taxon>Erysipelotrichales</taxon>
        <taxon>Erysipelotrichaceae</taxon>
        <taxon>Longicatena</taxon>
    </lineage>
</organism>
<dbReference type="SUPFAM" id="SSF52980">
    <property type="entry name" value="Restriction endonuclease-like"/>
    <property type="match status" value="2"/>
</dbReference>
<evidence type="ECO:0000256" key="3">
    <source>
        <dbReference type="ARBA" id="ARBA00022801"/>
    </source>
</evidence>
<keyword evidence="6" id="KW-1185">Reference proteome</keyword>
<reference evidence="5 6" key="1">
    <citation type="submission" date="2019-03" db="EMBL/GenBank/DDBJ databases">
        <title>Genomic Encyclopedia of Type Strains, Phase IV (KMG-IV): sequencing the most valuable type-strain genomes for metagenomic binning, comparative biology and taxonomic classification.</title>
        <authorList>
            <person name="Goeker M."/>
        </authorList>
    </citation>
    <scope>NUCLEOTIDE SEQUENCE [LARGE SCALE GENOMIC DNA]</scope>
    <source>
        <strain evidence="5 6">DSM 29481</strain>
    </source>
</reference>